<protein>
    <submittedName>
        <fullName evidence="2">Transcriptional regulator</fullName>
    </submittedName>
</protein>
<dbReference type="Pfam" id="PF19054">
    <property type="entry name" value="DUF5753"/>
    <property type="match status" value="1"/>
</dbReference>
<dbReference type="SMART" id="SM00530">
    <property type="entry name" value="HTH_XRE"/>
    <property type="match status" value="1"/>
</dbReference>
<sequence length="258" mass="28701">MFGSLLRFFRERAGMTQEGLGGYVGYSKSQVAMVERGERAPKGKFVEVADETLGAQGALVAAGRKLKVSRFPSWFEDYADLEAKAVAIHMYANHVVPGMLQSAAYARAIFVAQRPPLADEEIESRLAARLDRQRVLERTPSPLVSFVLEEHTLKRPLGGRWALRDQLEHILDIGKQRNVEIQVMPTSRQDHASLNGPMILLETDEHKQLAYVEGPGGGYFVSEQPQLGELFAQYGILRAQALNPEESADLIDKVARDL</sequence>
<dbReference type="AlphaFoldDB" id="A0A233SJJ6"/>
<evidence type="ECO:0000313" key="2">
    <source>
        <dbReference type="EMBL" id="OXY95820.1"/>
    </source>
</evidence>
<dbReference type="EMBL" id="MCGQ01000013">
    <property type="protein sequence ID" value="OXY95820.1"/>
    <property type="molecule type" value="Genomic_DNA"/>
</dbReference>
<evidence type="ECO:0000313" key="3">
    <source>
        <dbReference type="Proteomes" id="UP000215483"/>
    </source>
</evidence>
<dbReference type="CDD" id="cd00093">
    <property type="entry name" value="HTH_XRE"/>
    <property type="match status" value="1"/>
</dbReference>
<organism evidence="2 3">
    <name type="scientific">Streptomyces diastatochromogenes</name>
    <dbReference type="NCBI Taxonomy" id="42236"/>
    <lineage>
        <taxon>Bacteria</taxon>
        <taxon>Bacillati</taxon>
        <taxon>Actinomycetota</taxon>
        <taxon>Actinomycetes</taxon>
        <taxon>Kitasatosporales</taxon>
        <taxon>Streptomycetaceae</taxon>
        <taxon>Streptomyces</taxon>
    </lineage>
</organism>
<dbReference type="SUPFAM" id="SSF47413">
    <property type="entry name" value="lambda repressor-like DNA-binding domains"/>
    <property type="match status" value="1"/>
</dbReference>
<keyword evidence="3" id="KW-1185">Reference proteome</keyword>
<dbReference type="OrthoDB" id="5177600at2"/>
<dbReference type="GO" id="GO:0003677">
    <property type="term" value="F:DNA binding"/>
    <property type="evidence" value="ECO:0007669"/>
    <property type="project" value="InterPro"/>
</dbReference>
<gene>
    <name evidence="2" type="ORF">BEK98_15660</name>
</gene>
<dbReference type="Proteomes" id="UP000215483">
    <property type="component" value="Unassembled WGS sequence"/>
</dbReference>
<name>A0A233SJJ6_STRDA</name>
<proteinExistence type="predicted"/>
<dbReference type="InterPro" id="IPR010982">
    <property type="entry name" value="Lambda_DNA-bd_dom_sf"/>
</dbReference>
<dbReference type="InterPro" id="IPR043917">
    <property type="entry name" value="DUF5753"/>
</dbReference>
<accession>A0A233SJJ6</accession>
<dbReference type="Pfam" id="PF13560">
    <property type="entry name" value="HTH_31"/>
    <property type="match status" value="1"/>
</dbReference>
<dbReference type="Gene3D" id="1.10.260.40">
    <property type="entry name" value="lambda repressor-like DNA-binding domains"/>
    <property type="match status" value="1"/>
</dbReference>
<feature type="domain" description="HTH cro/C1-type" evidence="1">
    <location>
        <begin position="6"/>
        <end position="42"/>
    </location>
</feature>
<reference evidence="2 3" key="1">
    <citation type="submission" date="2016-07" db="EMBL/GenBank/DDBJ databases">
        <title>Draft genome of Streptomyces diastatochromogenes.</title>
        <authorList>
            <person name="Podduturi R."/>
            <person name="Lukassen M.B."/>
            <person name="Clausen N."/>
            <person name="Nielsen J.L."/>
            <person name="Jorgensen N.O."/>
        </authorList>
    </citation>
    <scope>NUCLEOTIDE SEQUENCE [LARGE SCALE GENOMIC DNA]</scope>
    <source>
        <strain evidence="2 3">DSM 40608</strain>
    </source>
</reference>
<comment type="caution">
    <text evidence="2">The sequence shown here is derived from an EMBL/GenBank/DDBJ whole genome shotgun (WGS) entry which is preliminary data.</text>
</comment>
<dbReference type="PROSITE" id="PS50943">
    <property type="entry name" value="HTH_CROC1"/>
    <property type="match status" value="1"/>
</dbReference>
<evidence type="ECO:0000259" key="1">
    <source>
        <dbReference type="PROSITE" id="PS50943"/>
    </source>
</evidence>
<dbReference type="InterPro" id="IPR001387">
    <property type="entry name" value="Cro/C1-type_HTH"/>
</dbReference>